<comment type="caution">
    <text evidence="1">The sequence shown here is derived from an EMBL/GenBank/DDBJ whole genome shotgun (WGS) entry which is preliminary data.</text>
</comment>
<dbReference type="Proteomes" id="UP000307657">
    <property type="component" value="Unassembled WGS sequence"/>
</dbReference>
<dbReference type="AlphaFoldDB" id="A0A4U0F1D2"/>
<organism evidence="1 2">
    <name type="scientific">Pontimicrobium aquaticum</name>
    <dbReference type="NCBI Taxonomy" id="2565367"/>
    <lineage>
        <taxon>Bacteria</taxon>
        <taxon>Pseudomonadati</taxon>
        <taxon>Bacteroidota</taxon>
        <taxon>Flavobacteriia</taxon>
        <taxon>Flavobacteriales</taxon>
        <taxon>Flavobacteriaceae</taxon>
        <taxon>Pontimicrobium</taxon>
    </lineage>
</organism>
<dbReference type="EMBL" id="SUPL01000001">
    <property type="protein sequence ID" value="TJY38203.1"/>
    <property type="molecule type" value="Genomic_DNA"/>
</dbReference>
<evidence type="ECO:0000313" key="1">
    <source>
        <dbReference type="EMBL" id="TJY38203.1"/>
    </source>
</evidence>
<name>A0A4U0F1D2_9FLAO</name>
<dbReference type="RefSeq" id="WP_136840814.1">
    <property type="nucleotide sequence ID" value="NZ_SUPL01000001.1"/>
</dbReference>
<dbReference type="GO" id="GO:0051276">
    <property type="term" value="P:chromosome organization"/>
    <property type="evidence" value="ECO:0007669"/>
    <property type="project" value="InterPro"/>
</dbReference>
<dbReference type="OrthoDB" id="1338457at2"/>
<reference evidence="1 2" key="1">
    <citation type="submission" date="2019-04" db="EMBL/GenBank/DDBJ databases">
        <title>Lacinutrix sp. nov., isolated from marine water.</title>
        <authorList>
            <person name="Kim W."/>
        </authorList>
    </citation>
    <scope>NUCLEOTIDE SEQUENCE [LARGE SCALE GENOMIC DNA]</scope>
    <source>
        <strain evidence="1 2">CAU 1491</strain>
    </source>
</reference>
<evidence type="ECO:0008006" key="3">
    <source>
        <dbReference type="Google" id="ProtNLM"/>
    </source>
</evidence>
<accession>A0A4U0F1D2</accession>
<protein>
    <recommendedName>
        <fullName evidence="3">Terminase small subunit</fullName>
    </recommendedName>
</protein>
<dbReference type="InterPro" id="IPR005335">
    <property type="entry name" value="Terminase_ssu"/>
</dbReference>
<keyword evidence="2" id="KW-1185">Reference proteome</keyword>
<dbReference type="Pfam" id="PF03592">
    <property type="entry name" value="Terminase_2"/>
    <property type="match status" value="1"/>
</dbReference>
<proteinExistence type="predicted"/>
<sequence length="185" mass="21370">MKKQKKPLKDLYKNIIDQYFLNGFNGIKAVRTVKGSMYNYNSAASLFNTVIKHTDSIAYIQAKREALRSSVSIKNEDILKELINWAYSDITDYILLTPSELKQLPEDLKRCIQSATYKKKKYVTRQGEEVEEEVMTVKLVDKSKALEMINKHLGFYLEDNKQKSNPINIERLSVDTLNALLQAIE</sequence>
<gene>
    <name evidence="1" type="ORF">E5167_02815</name>
</gene>
<evidence type="ECO:0000313" key="2">
    <source>
        <dbReference type="Proteomes" id="UP000307657"/>
    </source>
</evidence>